<name>A0A8S4QJ67_9NEOP</name>
<evidence type="ECO:0000313" key="4">
    <source>
        <dbReference type="Proteomes" id="UP000838756"/>
    </source>
</evidence>
<dbReference type="Proteomes" id="UP000838756">
    <property type="component" value="Unassembled WGS sequence"/>
</dbReference>
<keyword evidence="4" id="KW-1185">Reference proteome</keyword>
<accession>A0A8S4QJ67</accession>
<evidence type="ECO:0000313" key="3">
    <source>
        <dbReference type="EMBL" id="CAH2212294.1"/>
    </source>
</evidence>
<reference evidence="3" key="1">
    <citation type="submission" date="2022-03" db="EMBL/GenBank/DDBJ databases">
        <authorList>
            <person name="Lindestad O."/>
        </authorList>
    </citation>
    <scope>NUCLEOTIDE SEQUENCE</scope>
</reference>
<organism evidence="3 4">
    <name type="scientific">Pararge aegeria aegeria</name>
    <dbReference type="NCBI Taxonomy" id="348720"/>
    <lineage>
        <taxon>Eukaryota</taxon>
        <taxon>Metazoa</taxon>
        <taxon>Ecdysozoa</taxon>
        <taxon>Arthropoda</taxon>
        <taxon>Hexapoda</taxon>
        <taxon>Insecta</taxon>
        <taxon>Pterygota</taxon>
        <taxon>Neoptera</taxon>
        <taxon>Endopterygota</taxon>
        <taxon>Lepidoptera</taxon>
        <taxon>Glossata</taxon>
        <taxon>Ditrysia</taxon>
        <taxon>Papilionoidea</taxon>
        <taxon>Nymphalidae</taxon>
        <taxon>Satyrinae</taxon>
        <taxon>Satyrini</taxon>
        <taxon>Parargina</taxon>
        <taxon>Pararge</taxon>
    </lineage>
</organism>
<feature type="region of interest" description="Disordered" evidence="1">
    <location>
        <begin position="1"/>
        <end position="20"/>
    </location>
</feature>
<comment type="caution">
    <text evidence="3">The sequence shown here is derived from an EMBL/GenBank/DDBJ whole genome shotgun (WGS) entry which is preliminary data.</text>
</comment>
<feature type="transmembrane region" description="Helical" evidence="2">
    <location>
        <begin position="39"/>
        <end position="59"/>
    </location>
</feature>
<gene>
    <name evidence="3" type="primary">jg12113</name>
    <name evidence="3" type="ORF">PAEG_LOCUS3482</name>
</gene>
<evidence type="ECO:0000256" key="2">
    <source>
        <dbReference type="SAM" id="Phobius"/>
    </source>
</evidence>
<evidence type="ECO:0000256" key="1">
    <source>
        <dbReference type="SAM" id="MobiDB-lite"/>
    </source>
</evidence>
<sequence length="87" mass="8829">MSPNNAIPKDKWLDVGPPSASSVQEACGISVLSGEQADWTVICVICVAVCVNVASCACASRATRGSKSRVVYSPRALAGLATSCAGD</sequence>
<proteinExistence type="predicted"/>
<dbReference type="AlphaFoldDB" id="A0A8S4QJ67"/>
<keyword evidence="2" id="KW-0812">Transmembrane</keyword>
<dbReference type="EMBL" id="CAKXAJ010011176">
    <property type="protein sequence ID" value="CAH2212294.1"/>
    <property type="molecule type" value="Genomic_DNA"/>
</dbReference>
<keyword evidence="2" id="KW-1133">Transmembrane helix</keyword>
<protein>
    <submittedName>
        <fullName evidence="3">Jg12113 protein</fullName>
    </submittedName>
</protein>
<keyword evidence="2" id="KW-0472">Membrane</keyword>